<dbReference type="EMBL" id="JAQQPM010000001">
    <property type="protein sequence ID" value="KAK2067785.1"/>
    <property type="molecule type" value="Genomic_DNA"/>
</dbReference>
<dbReference type="Pfam" id="PF12539">
    <property type="entry name" value="Csm1"/>
    <property type="match status" value="1"/>
</dbReference>
<dbReference type="InterPro" id="IPR040349">
    <property type="entry name" value="Csm1/Pcs1"/>
</dbReference>
<dbReference type="InterPro" id="IPR020981">
    <property type="entry name" value="Csm1/Pcs1_C"/>
</dbReference>
<dbReference type="GO" id="GO:0045144">
    <property type="term" value="P:meiotic sister chromatid segregation"/>
    <property type="evidence" value="ECO:0007669"/>
    <property type="project" value="TreeGrafter"/>
</dbReference>
<feature type="compositionally biased region" description="Basic and acidic residues" evidence="2">
    <location>
        <begin position="169"/>
        <end position="180"/>
    </location>
</feature>
<dbReference type="GO" id="GO:1990644">
    <property type="term" value="F:microtubule site clamp"/>
    <property type="evidence" value="ECO:0007669"/>
    <property type="project" value="TreeGrafter"/>
</dbReference>
<feature type="coiled-coil region" evidence="1">
    <location>
        <begin position="295"/>
        <end position="393"/>
    </location>
</feature>
<comment type="caution">
    <text evidence="4">The sequence shown here is derived from an EMBL/GenBank/DDBJ whole genome shotgun (WGS) entry which is preliminary data.</text>
</comment>
<evidence type="ECO:0000259" key="3">
    <source>
        <dbReference type="Pfam" id="PF12539"/>
    </source>
</evidence>
<dbReference type="GO" id="GO:0072686">
    <property type="term" value="C:mitotic spindle"/>
    <property type="evidence" value="ECO:0007669"/>
    <property type="project" value="TreeGrafter"/>
</dbReference>
<dbReference type="GO" id="GO:0005730">
    <property type="term" value="C:nucleolus"/>
    <property type="evidence" value="ECO:0007669"/>
    <property type="project" value="TreeGrafter"/>
</dbReference>
<name>A0AAD9MAA8_9PEZI</name>
<reference evidence="4" key="1">
    <citation type="journal article" date="2023" name="Mol. Plant Microbe Interact.">
        <title>Elucidating the Obligate Nature and Biological Capacity of an Invasive Fungal Corn Pathogen.</title>
        <authorList>
            <person name="MacCready J.S."/>
            <person name="Roggenkamp E.M."/>
            <person name="Gdanetz K."/>
            <person name="Chilvers M.I."/>
        </authorList>
    </citation>
    <scope>NUCLEOTIDE SEQUENCE</scope>
    <source>
        <strain evidence="4">PM02</strain>
    </source>
</reference>
<organism evidence="4 5">
    <name type="scientific">Phyllachora maydis</name>
    <dbReference type="NCBI Taxonomy" id="1825666"/>
    <lineage>
        <taxon>Eukaryota</taxon>
        <taxon>Fungi</taxon>
        <taxon>Dikarya</taxon>
        <taxon>Ascomycota</taxon>
        <taxon>Pezizomycotina</taxon>
        <taxon>Sordariomycetes</taxon>
        <taxon>Sordariomycetidae</taxon>
        <taxon>Phyllachorales</taxon>
        <taxon>Phyllachoraceae</taxon>
        <taxon>Phyllachora</taxon>
    </lineage>
</organism>
<dbReference type="PANTHER" id="PTHR28006">
    <property type="entry name" value="MONOPOLIN COMPLEX SUBUNIT CSM1"/>
    <property type="match status" value="1"/>
</dbReference>
<dbReference type="GO" id="GO:0051315">
    <property type="term" value="P:attachment of mitotic spindle microtubules to kinetochore"/>
    <property type="evidence" value="ECO:0007669"/>
    <property type="project" value="TreeGrafter"/>
</dbReference>
<feature type="domain" description="Monopolin complex subunit Csm1/Pcs1 C-terminal" evidence="3">
    <location>
        <begin position="447"/>
        <end position="535"/>
    </location>
</feature>
<feature type="region of interest" description="Disordered" evidence="2">
    <location>
        <begin position="39"/>
        <end position="221"/>
    </location>
</feature>
<feature type="compositionally biased region" description="Basic residues" evidence="2">
    <location>
        <begin position="159"/>
        <end position="168"/>
    </location>
</feature>
<dbReference type="Proteomes" id="UP001217918">
    <property type="component" value="Unassembled WGS sequence"/>
</dbReference>
<feature type="compositionally biased region" description="Low complexity" evidence="2">
    <location>
        <begin position="50"/>
        <end position="67"/>
    </location>
</feature>
<dbReference type="AlphaFoldDB" id="A0AAD9MAA8"/>
<dbReference type="CDD" id="cd23787">
    <property type="entry name" value="RWD_CSM1"/>
    <property type="match status" value="1"/>
</dbReference>
<keyword evidence="5" id="KW-1185">Reference proteome</keyword>
<dbReference type="Gene3D" id="3.90.1150.80">
    <property type="match status" value="1"/>
</dbReference>
<gene>
    <name evidence="4" type="ORF">P8C59_001494</name>
</gene>
<feature type="compositionally biased region" description="Low complexity" evidence="2">
    <location>
        <begin position="142"/>
        <end position="152"/>
    </location>
</feature>
<accession>A0AAD9MAA8</accession>
<dbReference type="InterPro" id="IPR038608">
    <property type="entry name" value="Csm1/Pcs1_C_sf"/>
</dbReference>
<dbReference type="FunFam" id="3.90.1150.80:FF:000001">
    <property type="entry name" value="Chromosome segregation protein (Pcs1)"/>
    <property type="match status" value="1"/>
</dbReference>
<dbReference type="GO" id="GO:0034506">
    <property type="term" value="C:chromosome, centromeric core domain"/>
    <property type="evidence" value="ECO:0007669"/>
    <property type="project" value="TreeGrafter"/>
</dbReference>
<evidence type="ECO:0000313" key="5">
    <source>
        <dbReference type="Proteomes" id="UP001217918"/>
    </source>
</evidence>
<proteinExistence type="predicted"/>
<evidence type="ECO:0000313" key="4">
    <source>
        <dbReference type="EMBL" id="KAK2067785.1"/>
    </source>
</evidence>
<protein>
    <recommendedName>
        <fullName evidence="3">Monopolin complex subunit Csm1/Pcs1 C-terminal domain-containing protein</fullName>
    </recommendedName>
</protein>
<evidence type="ECO:0000256" key="2">
    <source>
        <dbReference type="SAM" id="MobiDB-lite"/>
    </source>
</evidence>
<dbReference type="GO" id="GO:0033551">
    <property type="term" value="C:monopolin complex"/>
    <property type="evidence" value="ECO:0007669"/>
    <property type="project" value="InterPro"/>
</dbReference>
<evidence type="ECO:0000256" key="1">
    <source>
        <dbReference type="SAM" id="Coils"/>
    </source>
</evidence>
<keyword evidence="1" id="KW-0175">Coiled coil</keyword>
<dbReference type="PANTHER" id="PTHR28006:SF1">
    <property type="entry name" value="MONOPOLIN COMPLEX SUBUNIT CSM1"/>
    <property type="match status" value="1"/>
</dbReference>
<sequence length="552" mass="59060">MPRAQIRSKLLDLIDSDDSDDGLATLGLSVKTTGAVRSVQRAGTTANKSATAMPAAKKGRAAAPAPANRVTKPAAGAARGRRTSDRLAAALEKAEEQQTTRAALADESNDAPERAAKANGAAMGRRAKKGAGRGAENEEKASPPTLATPPASDNSAARTKGRARGRPKKVAEREIPDSTHRLRVAPPAARTAKGRRVGRKAAESEPIVEEETEIPETQQPVPDATDVEMDHLLEDTEQQMDDVPDTPNADAASFPLGSAMRKTAPAIPGSALQPVAQGPSSFEGGGGDVGLRRRLGELSKKYESLELKYRDLRDIAVKEAERNFDRLKKQGEEKTKTANQLIASLKAELATQKELGRDATRLRKQLDERDAKVDALQAQVTQLTMQLAEGKTEAKALTMKLAAARTAEAAAAGKAAAGFMPGSAIKNSAMSRGGAAGAVQQATQVAQWKEELYGDLTGLIVRDVKEDAAGEKVYDCIQTGRNGTLHFKLSVGTDPSSENYDEAQFMYMPQLKPDRDAALLEVLPDYLVEEITFPRPHANKFYARVMKSLTER</sequence>